<gene>
    <name evidence="1" type="ORF">A9308_00545</name>
</gene>
<dbReference type="STRING" id="34059.A9308_00545"/>
<dbReference type="Proteomes" id="UP000092508">
    <property type="component" value="Unassembled WGS sequence"/>
</dbReference>
<dbReference type="RefSeq" id="WP_067238456.1">
    <property type="nucleotide sequence ID" value="NZ_LZMZ01000051.1"/>
</dbReference>
<organism evidence="1 2">
    <name type="scientific">Faucicola atlantae</name>
    <dbReference type="NCBI Taxonomy" id="34059"/>
    <lineage>
        <taxon>Bacteria</taxon>
        <taxon>Pseudomonadati</taxon>
        <taxon>Pseudomonadota</taxon>
        <taxon>Gammaproteobacteria</taxon>
        <taxon>Moraxellales</taxon>
        <taxon>Moraxellaceae</taxon>
        <taxon>Faucicola</taxon>
    </lineage>
</organism>
<name>A0A1B8Q940_9GAMM</name>
<evidence type="ECO:0000313" key="2">
    <source>
        <dbReference type="Proteomes" id="UP000092508"/>
    </source>
</evidence>
<evidence type="ECO:0000313" key="1">
    <source>
        <dbReference type="EMBL" id="OBX73732.1"/>
    </source>
</evidence>
<dbReference type="EMBL" id="LZMZ01000051">
    <property type="protein sequence ID" value="OBX73732.1"/>
    <property type="molecule type" value="Genomic_DNA"/>
</dbReference>
<dbReference type="AlphaFoldDB" id="A0A1B8Q940"/>
<comment type="caution">
    <text evidence="1">The sequence shown here is derived from an EMBL/GenBank/DDBJ whole genome shotgun (WGS) entry which is preliminary data.</text>
</comment>
<sequence length="247" mass="26617">MAINTINLGAAPTGAGGDTNRSAFDKINRNFTDTQHAASRLVGSDVGNVPSIDGAKNLVIEGVYYGRQFVMRDTRSANYLSSVINNQGNGNGTAVSLDLMVRDLVRTSCRTIEQGDGRFDYEISVTPPGSKTSRRDVLALTVKSNTTVVPSITAGVAGVAVATKKIMATYSRSARSVNQIAHGLDSQKILSVDVWVMQAGFVIIPPHKPSMQENYRFEVTGSHVIIIGVDDDNLLNKPVKIFIQYEV</sequence>
<protein>
    <submittedName>
        <fullName evidence="1">Uncharacterized protein</fullName>
    </submittedName>
</protein>
<proteinExistence type="predicted"/>
<dbReference type="OrthoDB" id="6683604at2"/>
<reference evidence="1 2" key="1">
    <citation type="submission" date="2016-06" db="EMBL/GenBank/DDBJ databases">
        <title>Draft genome of Moraxella atlantae CCUG 66109.</title>
        <authorList>
            <person name="Salva-Serra F."/>
            <person name="Engstrom-Jakobsson H."/>
            <person name="Thorell K."/>
            <person name="Gonzales-Siles L."/>
            <person name="Karlsson R."/>
            <person name="Boulund F."/>
            <person name="Engstrand L."/>
            <person name="Kristiansson E."/>
            <person name="Moore E."/>
        </authorList>
    </citation>
    <scope>NUCLEOTIDE SEQUENCE [LARGE SCALE GENOMIC DNA]</scope>
    <source>
        <strain evidence="1 2">CCUG 66109</strain>
    </source>
</reference>
<accession>A0A1B8Q940</accession>